<protein>
    <submittedName>
        <fullName evidence="1">Uncharacterized protein</fullName>
    </submittedName>
</protein>
<name>A0A5N5M089_9ROSI</name>
<dbReference type="AlphaFoldDB" id="A0A5N5M089"/>
<reference evidence="2" key="1">
    <citation type="journal article" date="2019" name="Gigascience">
        <title>De novo genome assembly of the endangered Acer yangbiense, a plant species with extremely small populations endemic to Yunnan Province, China.</title>
        <authorList>
            <person name="Yang J."/>
            <person name="Wariss H.M."/>
            <person name="Tao L."/>
            <person name="Zhang R."/>
            <person name="Yun Q."/>
            <person name="Hollingsworth P."/>
            <person name="Dao Z."/>
            <person name="Luo G."/>
            <person name="Guo H."/>
            <person name="Ma Y."/>
            <person name="Sun W."/>
        </authorList>
    </citation>
    <scope>NUCLEOTIDE SEQUENCE [LARGE SCALE GENOMIC DNA]</scope>
    <source>
        <strain evidence="2">cv. br00</strain>
    </source>
</reference>
<gene>
    <name evidence="1" type="ORF">DKX38_011905</name>
</gene>
<proteinExistence type="predicted"/>
<sequence length="154" mass="17682">MDLSKTLPREKELLGFYRQGILKVVNLGHVLECRVDASNIFSKTGHSEITQRHASQKVPDTQVNRKTEPTIEQLYLTGPDMLPDYKNESYVSPCSCFFAGPIDDEEPFCFQKAKDLKQWQQTMDEEMSGLVKNEETWDLVPKPKEVQPASCEWV</sequence>
<keyword evidence="2" id="KW-1185">Reference proteome</keyword>
<dbReference type="EMBL" id="VDCV01000007">
    <property type="protein sequence ID" value="KAB5548499.1"/>
    <property type="molecule type" value="Genomic_DNA"/>
</dbReference>
<accession>A0A5N5M089</accession>
<evidence type="ECO:0000313" key="2">
    <source>
        <dbReference type="Proteomes" id="UP000326939"/>
    </source>
</evidence>
<dbReference type="Proteomes" id="UP000326939">
    <property type="component" value="Chromosome 7"/>
</dbReference>
<evidence type="ECO:0000313" key="1">
    <source>
        <dbReference type="EMBL" id="KAB5548499.1"/>
    </source>
</evidence>
<organism evidence="1 2">
    <name type="scientific">Salix brachista</name>
    <dbReference type="NCBI Taxonomy" id="2182728"/>
    <lineage>
        <taxon>Eukaryota</taxon>
        <taxon>Viridiplantae</taxon>
        <taxon>Streptophyta</taxon>
        <taxon>Embryophyta</taxon>
        <taxon>Tracheophyta</taxon>
        <taxon>Spermatophyta</taxon>
        <taxon>Magnoliopsida</taxon>
        <taxon>eudicotyledons</taxon>
        <taxon>Gunneridae</taxon>
        <taxon>Pentapetalae</taxon>
        <taxon>rosids</taxon>
        <taxon>fabids</taxon>
        <taxon>Malpighiales</taxon>
        <taxon>Salicaceae</taxon>
        <taxon>Saliceae</taxon>
        <taxon>Salix</taxon>
    </lineage>
</organism>
<comment type="caution">
    <text evidence="1">The sequence shown here is derived from an EMBL/GenBank/DDBJ whole genome shotgun (WGS) entry which is preliminary data.</text>
</comment>